<feature type="region of interest" description="Disordered" evidence="1">
    <location>
        <begin position="83"/>
        <end position="113"/>
    </location>
</feature>
<keyword evidence="2" id="KW-1133">Transmembrane helix</keyword>
<organism evidence="3 4">
    <name type="scientific">Trichonephila clavata</name>
    <name type="common">Joro spider</name>
    <name type="synonym">Nephila clavata</name>
    <dbReference type="NCBI Taxonomy" id="2740835"/>
    <lineage>
        <taxon>Eukaryota</taxon>
        <taxon>Metazoa</taxon>
        <taxon>Ecdysozoa</taxon>
        <taxon>Arthropoda</taxon>
        <taxon>Chelicerata</taxon>
        <taxon>Arachnida</taxon>
        <taxon>Araneae</taxon>
        <taxon>Araneomorphae</taxon>
        <taxon>Entelegynae</taxon>
        <taxon>Araneoidea</taxon>
        <taxon>Nephilidae</taxon>
        <taxon>Trichonephila</taxon>
    </lineage>
</organism>
<reference evidence="3" key="1">
    <citation type="submission" date="2020-07" db="EMBL/GenBank/DDBJ databases">
        <title>Multicomponent nature underlies the extraordinary mechanical properties of spider dragline silk.</title>
        <authorList>
            <person name="Kono N."/>
            <person name="Nakamura H."/>
            <person name="Mori M."/>
            <person name="Yoshida Y."/>
            <person name="Ohtoshi R."/>
            <person name="Malay A.D."/>
            <person name="Moran D.A.P."/>
            <person name="Tomita M."/>
            <person name="Numata K."/>
            <person name="Arakawa K."/>
        </authorList>
    </citation>
    <scope>NUCLEOTIDE SEQUENCE</scope>
</reference>
<evidence type="ECO:0000313" key="4">
    <source>
        <dbReference type="Proteomes" id="UP000887116"/>
    </source>
</evidence>
<keyword evidence="4" id="KW-1185">Reference proteome</keyword>
<sequence>MFLPRSHLVRSIRSLKPLMKKAVSEPGGGICLIIRNQPLQSRNSPGNFSGFPFPVSVTGSAIVFCLLARDRILQLMRSLLFKPHHPPTMEEPNDAERKLLTLHPSKRNGGRRM</sequence>
<accession>A0A8X6FTY4</accession>
<dbReference type="OrthoDB" id="10272115at2759"/>
<gene>
    <name evidence="3" type="ORF">TNCT_596561</name>
</gene>
<keyword evidence="2" id="KW-0472">Membrane</keyword>
<dbReference type="AlphaFoldDB" id="A0A8X6FTY4"/>
<feature type="transmembrane region" description="Helical" evidence="2">
    <location>
        <begin position="51"/>
        <end position="68"/>
    </location>
</feature>
<dbReference type="Proteomes" id="UP000887116">
    <property type="component" value="Unassembled WGS sequence"/>
</dbReference>
<evidence type="ECO:0000256" key="2">
    <source>
        <dbReference type="SAM" id="Phobius"/>
    </source>
</evidence>
<evidence type="ECO:0000256" key="1">
    <source>
        <dbReference type="SAM" id="MobiDB-lite"/>
    </source>
</evidence>
<comment type="caution">
    <text evidence="3">The sequence shown here is derived from an EMBL/GenBank/DDBJ whole genome shotgun (WGS) entry which is preliminary data.</text>
</comment>
<proteinExistence type="predicted"/>
<name>A0A8X6FTY4_TRICU</name>
<dbReference type="EMBL" id="BMAO01010432">
    <property type="protein sequence ID" value="GFQ67153.1"/>
    <property type="molecule type" value="Genomic_DNA"/>
</dbReference>
<feature type="compositionally biased region" description="Basic residues" evidence="1">
    <location>
        <begin position="104"/>
        <end position="113"/>
    </location>
</feature>
<keyword evidence="2" id="KW-0812">Transmembrane</keyword>
<evidence type="ECO:0000313" key="3">
    <source>
        <dbReference type="EMBL" id="GFQ67153.1"/>
    </source>
</evidence>
<protein>
    <submittedName>
        <fullName evidence="3">Uncharacterized protein</fullName>
    </submittedName>
</protein>